<dbReference type="AlphaFoldDB" id="A0A026WD60"/>
<accession>A0A026WD60</accession>
<protein>
    <submittedName>
        <fullName evidence="1">Uncharacterized protein</fullName>
    </submittedName>
</protein>
<gene>
    <name evidence="1" type="ORF">X777_05859</name>
</gene>
<organism evidence="1 2">
    <name type="scientific">Ooceraea biroi</name>
    <name type="common">Clonal raider ant</name>
    <name type="synonym">Cerapachys biroi</name>
    <dbReference type="NCBI Taxonomy" id="2015173"/>
    <lineage>
        <taxon>Eukaryota</taxon>
        <taxon>Metazoa</taxon>
        <taxon>Ecdysozoa</taxon>
        <taxon>Arthropoda</taxon>
        <taxon>Hexapoda</taxon>
        <taxon>Insecta</taxon>
        <taxon>Pterygota</taxon>
        <taxon>Neoptera</taxon>
        <taxon>Endopterygota</taxon>
        <taxon>Hymenoptera</taxon>
        <taxon>Apocrita</taxon>
        <taxon>Aculeata</taxon>
        <taxon>Formicoidea</taxon>
        <taxon>Formicidae</taxon>
        <taxon>Dorylinae</taxon>
        <taxon>Ooceraea</taxon>
    </lineage>
</organism>
<evidence type="ECO:0000313" key="2">
    <source>
        <dbReference type="Proteomes" id="UP000053097"/>
    </source>
</evidence>
<name>A0A026WD60_OOCBI</name>
<dbReference type="Proteomes" id="UP000053097">
    <property type="component" value="Unassembled WGS sequence"/>
</dbReference>
<evidence type="ECO:0000313" key="1">
    <source>
        <dbReference type="EMBL" id="EZA54010.1"/>
    </source>
</evidence>
<keyword evidence="2" id="KW-1185">Reference proteome</keyword>
<dbReference type="EMBL" id="KK107260">
    <property type="protein sequence ID" value="EZA54010.1"/>
    <property type="molecule type" value="Genomic_DNA"/>
</dbReference>
<sequence>MNQAKLVSSNEGTDVATVLLNGSNVTDYYWWSTPPQRGGECRAVFLANIFIKAPRRESRISE</sequence>
<proteinExistence type="predicted"/>
<reference evidence="1 2" key="1">
    <citation type="journal article" date="2014" name="Curr. Biol.">
        <title>The genome of the clonal raider ant Cerapachys biroi.</title>
        <authorList>
            <person name="Oxley P.R."/>
            <person name="Ji L."/>
            <person name="Fetter-Pruneda I."/>
            <person name="McKenzie S.K."/>
            <person name="Li C."/>
            <person name="Hu H."/>
            <person name="Zhang G."/>
            <person name="Kronauer D.J."/>
        </authorList>
    </citation>
    <scope>NUCLEOTIDE SEQUENCE [LARGE SCALE GENOMIC DNA]</scope>
</reference>